<dbReference type="WBParaSite" id="PDA_v2.g1515.t1">
    <property type="protein sequence ID" value="PDA_v2.g1515.t1"/>
    <property type="gene ID" value="PDA_v2.g1515"/>
</dbReference>
<dbReference type="GO" id="GO:0006307">
    <property type="term" value="P:DNA alkylation repair"/>
    <property type="evidence" value="ECO:0007669"/>
    <property type="project" value="InterPro"/>
</dbReference>
<evidence type="ECO:0000313" key="4">
    <source>
        <dbReference type="Proteomes" id="UP000887578"/>
    </source>
</evidence>
<dbReference type="AlphaFoldDB" id="A0A914PK71"/>
<dbReference type="PROSITE" id="PS50084">
    <property type="entry name" value="KH_TYPE_1"/>
    <property type="match status" value="1"/>
</dbReference>
<dbReference type="Gene3D" id="3.30.1370.10">
    <property type="entry name" value="K Homology domain, type 1"/>
    <property type="match status" value="1"/>
</dbReference>
<dbReference type="PANTHER" id="PTHR13360">
    <property type="entry name" value="ACTIVATING SIGNAL COINTEGRATOR 1 COMPLEX SUBUNIT 1"/>
    <property type="match status" value="1"/>
</dbReference>
<dbReference type="PANTHER" id="PTHR13360:SF1">
    <property type="entry name" value="ACTIVATING SIGNAL COINTEGRATOR 1 COMPLEX SUBUNIT 1"/>
    <property type="match status" value="1"/>
</dbReference>
<dbReference type="GO" id="GO:0006355">
    <property type="term" value="P:regulation of DNA-templated transcription"/>
    <property type="evidence" value="ECO:0007669"/>
    <property type="project" value="TreeGrafter"/>
</dbReference>
<feature type="domain" description="K Homology" evidence="3">
    <location>
        <begin position="99"/>
        <end position="167"/>
    </location>
</feature>
<dbReference type="InterPro" id="IPR036612">
    <property type="entry name" value="KH_dom_type_1_sf"/>
</dbReference>
<dbReference type="InterPro" id="IPR004087">
    <property type="entry name" value="KH_dom"/>
</dbReference>
<organism evidence="4 5">
    <name type="scientific">Panagrolaimus davidi</name>
    <dbReference type="NCBI Taxonomy" id="227884"/>
    <lineage>
        <taxon>Eukaryota</taxon>
        <taxon>Metazoa</taxon>
        <taxon>Ecdysozoa</taxon>
        <taxon>Nematoda</taxon>
        <taxon>Chromadorea</taxon>
        <taxon>Rhabditida</taxon>
        <taxon>Tylenchina</taxon>
        <taxon>Panagrolaimomorpha</taxon>
        <taxon>Panagrolaimoidea</taxon>
        <taxon>Panagrolaimidae</taxon>
        <taxon>Panagrolaimus</taxon>
    </lineage>
</organism>
<keyword evidence="4" id="KW-1185">Reference proteome</keyword>
<evidence type="ECO:0000259" key="3">
    <source>
        <dbReference type="SMART" id="SM00322"/>
    </source>
</evidence>
<proteinExistence type="predicted"/>
<dbReference type="Pfam" id="PF10469">
    <property type="entry name" value="AKAP7_NLS"/>
    <property type="match status" value="1"/>
</dbReference>
<dbReference type="Gene3D" id="3.90.1140.10">
    <property type="entry name" value="Cyclic phosphodiesterase"/>
    <property type="match status" value="1"/>
</dbReference>
<accession>A0A914PK71</accession>
<dbReference type="SUPFAM" id="SSF55144">
    <property type="entry name" value="LigT-like"/>
    <property type="match status" value="1"/>
</dbReference>
<dbReference type="GO" id="GO:0005634">
    <property type="term" value="C:nucleus"/>
    <property type="evidence" value="ECO:0007669"/>
    <property type="project" value="TreeGrafter"/>
</dbReference>
<dbReference type="GO" id="GO:0003723">
    <property type="term" value="F:RNA binding"/>
    <property type="evidence" value="ECO:0007669"/>
    <property type="project" value="UniProtKB-UniRule"/>
</dbReference>
<evidence type="ECO:0000256" key="1">
    <source>
        <dbReference type="PROSITE-ProRule" id="PRU00117"/>
    </source>
</evidence>
<dbReference type="InterPro" id="IPR009097">
    <property type="entry name" value="Cyclic_Pdiesterase"/>
</dbReference>
<name>A0A914PK71_9BILA</name>
<protein>
    <submittedName>
        <fullName evidence="5">K Homology domain-containing protein</fullName>
    </submittedName>
</protein>
<evidence type="ECO:0000256" key="2">
    <source>
        <dbReference type="SAM" id="MobiDB-lite"/>
    </source>
</evidence>
<feature type="region of interest" description="Disordered" evidence="2">
    <location>
        <begin position="61"/>
        <end position="86"/>
    </location>
</feature>
<reference evidence="5" key="1">
    <citation type="submission" date="2022-11" db="UniProtKB">
        <authorList>
            <consortium name="WormBaseParasite"/>
        </authorList>
    </citation>
    <scope>IDENTIFICATION</scope>
</reference>
<keyword evidence="1" id="KW-0694">RNA-binding</keyword>
<dbReference type="InterPro" id="IPR004088">
    <property type="entry name" value="KH_dom_type_1"/>
</dbReference>
<dbReference type="InterPro" id="IPR009210">
    <property type="entry name" value="ASCC1"/>
</dbReference>
<feature type="compositionally biased region" description="Basic and acidic residues" evidence="2">
    <location>
        <begin position="63"/>
        <end position="82"/>
    </location>
</feature>
<dbReference type="Proteomes" id="UP000887578">
    <property type="component" value="Unplaced"/>
</dbReference>
<dbReference type="SMART" id="SM00322">
    <property type="entry name" value="KH"/>
    <property type="match status" value="1"/>
</dbReference>
<dbReference type="InterPro" id="IPR019510">
    <property type="entry name" value="AKAP7-like_phosphoesterase"/>
</dbReference>
<evidence type="ECO:0000313" key="5">
    <source>
        <dbReference type="WBParaSite" id="PDA_v2.g1515.t1"/>
    </source>
</evidence>
<sequence length="379" mass="43165">MNVLNSLTYEVNGRIYRRNAPMDMNRGSNLRGEFDLAGAFDIEYDEDVDYEGNVDQIGDEILDEKPKPSDPITKEEQERQPEKEEEENYYNIIFNAKKRAYMTDIFVPEGLLGKLIGTKGLTKRQIEEETNSKIDIPRRGDTGPVIIASKKEEDAQRCYDRIEMIVLEGRRRLPFTHFVMIPCNSEEIMTKHGEFVEKMLFGDIHESCKEPALYMPPAKLHLTIVPLWIFSEKDAKKAGKILKAAIEDFKKKETIPIKMTIKGLSHMGDEDVDAVKVVYAKVQSDLVQKLANHLSNAFVKAGLTEKPRGGTVKLHMTIINTRYLGSEKPEKNFIDATDLLKKFGNIEYGTINVDKIQICSMGEVDTNTGGYHIVYSEKF</sequence>
<dbReference type="Pfam" id="PF00013">
    <property type="entry name" value="KH_1"/>
    <property type="match status" value="1"/>
</dbReference>
<dbReference type="SUPFAM" id="SSF54791">
    <property type="entry name" value="Eukaryotic type KH-domain (KH-domain type I)"/>
    <property type="match status" value="1"/>
</dbReference>